<dbReference type="AlphaFoldDB" id="A0A502G3W5"/>
<dbReference type="EMBL" id="RCZC01000001">
    <property type="protein sequence ID" value="TPG56242.1"/>
    <property type="molecule type" value="Genomic_DNA"/>
</dbReference>
<protein>
    <submittedName>
        <fullName evidence="2">Histidine-type phosphatase</fullName>
    </submittedName>
</protein>
<dbReference type="Proteomes" id="UP000319931">
    <property type="component" value="Unassembled WGS sequence"/>
</dbReference>
<dbReference type="SUPFAM" id="SSF53254">
    <property type="entry name" value="Phosphoglycerate mutase-like"/>
    <property type="match status" value="1"/>
</dbReference>
<dbReference type="RefSeq" id="WP_140846964.1">
    <property type="nucleotide sequence ID" value="NZ_RCZC01000001.1"/>
</dbReference>
<dbReference type="Gene3D" id="3.40.50.1240">
    <property type="entry name" value="Phosphoglycerate mutase-like"/>
    <property type="match status" value="2"/>
</dbReference>
<accession>A0A502G3W5</accession>
<dbReference type="InterPro" id="IPR029033">
    <property type="entry name" value="His_PPase_superfam"/>
</dbReference>
<dbReference type="InterPro" id="IPR000560">
    <property type="entry name" value="His_Pase_clade-2"/>
</dbReference>
<keyword evidence="3" id="KW-1185">Reference proteome</keyword>
<evidence type="ECO:0000313" key="2">
    <source>
        <dbReference type="EMBL" id="TPG56242.1"/>
    </source>
</evidence>
<comment type="caution">
    <text evidence="2">The sequence shown here is derived from an EMBL/GenBank/DDBJ whole genome shotgun (WGS) entry which is preliminary data.</text>
</comment>
<sequence>MKTPLRLAALALAVTALGGAAPAPNAPAGLKVDRVVLLMRHGIRPPTKAQPMPNGVTADAWPSWPVAPGWLTPHGAAAVVAVAGADRAGFVADGLMPATACPTRVALLADSDQRTIATAQSYAAGLAPGCAIAIEHRPQDEADPLFNQIADGHAPLDPARAAAAVDAAVGPGGIAAVERSVTPLLARLDRILCGPATTQCGVAREPSTLTPATATTRPKLGGALDRASTAAQILLLEYADDKPAQDVGWGRATAADITVLGAFHALEFRLLARPPYLAARNMAGLSPRILTWLSDDAPTAPTIAMIAGHDTQVANLAGLLDLHWRVPGIAADDPVPGGAIMLERLSDARGQQYVRAVYRAQSLAELRAGTARAPYRAVLPITGCTARGVVGLCTLAAFSAKLAVR</sequence>
<gene>
    <name evidence="2" type="ORF">EAH76_01320</name>
</gene>
<organism evidence="2 3">
    <name type="scientific">Sphingomonas glacialis</name>
    <dbReference type="NCBI Taxonomy" id="658225"/>
    <lineage>
        <taxon>Bacteria</taxon>
        <taxon>Pseudomonadati</taxon>
        <taxon>Pseudomonadota</taxon>
        <taxon>Alphaproteobacteria</taxon>
        <taxon>Sphingomonadales</taxon>
        <taxon>Sphingomonadaceae</taxon>
        <taxon>Sphingomonas</taxon>
    </lineage>
</organism>
<evidence type="ECO:0000256" key="1">
    <source>
        <dbReference type="SAM" id="SignalP"/>
    </source>
</evidence>
<dbReference type="Pfam" id="PF00328">
    <property type="entry name" value="His_Phos_2"/>
    <property type="match status" value="1"/>
</dbReference>
<feature type="chain" id="PRO_5021225628" evidence="1">
    <location>
        <begin position="21"/>
        <end position="405"/>
    </location>
</feature>
<dbReference type="OrthoDB" id="395886at2"/>
<keyword evidence="1" id="KW-0732">Signal</keyword>
<proteinExistence type="predicted"/>
<reference evidence="2 3" key="1">
    <citation type="journal article" date="2019" name="Environ. Microbiol.">
        <title>Species interactions and distinct microbial communities in high Arctic permafrost affected cryosols are associated with the CH4 and CO2 gas fluxes.</title>
        <authorList>
            <person name="Altshuler I."/>
            <person name="Hamel J."/>
            <person name="Turney S."/>
            <person name="Magnuson E."/>
            <person name="Levesque R."/>
            <person name="Greer C."/>
            <person name="Whyte L.G."/>
        </authorList>
    </citation>
    <scope>NUCLEOTIDE SEQUENCE [LARGE SCALE GENOMIC DNA]</scope>
    <source>
        <strain evidence="2 3">E6.1</strain>
    </source>
</reference>
<evidence type="ECO:0000313" key="3">
    <source>
        <dbReference type="Proteomes" id="UP000319931"/>
    </source>
</evidence>
<dbReference type="PROSITE" id="PS00616">
    <property type="entry name" value="HIS_ACID_PHOSPHAT_1"/>
    <property type="match status" value="1"/>
</dbReference>
<feature type="signal peptide" evidence="1">
    <location>
        <begin position="1"/>
        <end position="20"/>
    </location>
</feature>
<name>A0A502G3W5_9SPHN</name>
<dbReference type="InterPro" id="IPR033379">
    <property type="entry name" value="Acid_Pase_AS"/>
</dbReference>